<accession>A0ABQ1LW37</accession>
<comment type="caution">
    <text evidence="1">The sequence shown here is derived from an EMBL/GenBank/DDBJ whole genome shotgun (WGS) entry which is preliminary data.</text>
</comment>
<protein>
    <recommendedName>
        <fullName evidence="3">Lipoprotein</fullName>
    </recommendedName>
</protein>
<evidence type="ECO:0000313" key="1">
    <source>
        <dbReference type="EMBL" id="GGC30599.1"/>
    </source>
</evidence>
<dbReference type="Proteomes" id="UP000636010">
    <property type="component" value="Unassembled WGS sequence"/>
</dbReference>
<dbReference type="RefSeq" id="WP_188461892.1">
    <property type="nucleotide sequence ID" value="NZ_BAABHU010000004.1"/>
</dbReference>
<dbReference type="EMBL" id="BMEC01000004">
    <property type="protein sequence ID" value="GGC30599.1"/>
    <property type="molecule type" value="Genomic_DNA"/>
</dbReference>
<evidence type="ECO:0000313" key="2">
    <source>
        <dbReference type="Proteomes" id="UP000636010"/>
    </source>
</evidence>
<name>A0ABQ1LW37_9BACT</name>
<gene>
    <name evidence="1" type="ORF">GCM10011506_14980</name>
</gene>
<keyword evidence="2" id="KW-1185">Reference proteome</keyword>
<sequence length="152" mass="18082">MKKPIQYLSLIFVPLIMFSTCQEQKELQLFNSDEINLEELNWTEQKSKIEAKLFDDNNRQILSKDDIEIGKPYKVQIKADKPIIFKIISKYGLETDQKTLKNMSFSENFEMQVRFTHEGFNQIFFAIAPIYLEKEELIRERPQSFLLPKPKQ</sequence>
<evidence type="ECO:0008006" key="3">
    <source>
        <dbReference type="Google" id="ProtNLM"/>
    </source>
</evidence>
<reference evidence="2" key="1">
    <citation type="journal article" date="2019" name="Int. J. Syst. Evol. Microbiol.">
        <title>The Global Catalogue of Microorganisms (GCM) 10K type strain sequencing project: providing services to taxonomists for standard genome sequencing and annotation.</title>
        <authorList>
            <consortium name="The Broad Institute Genomics Platform"/>
            <consortium name="The Broad Institute Genome Sequencing Center for Infectious Disease"/>
            <person name="Wu L."/>
            <person name="Ma J."/>
        </authorList>
    </citation>
    <scope>NUCLEOTIDE SEQUENCE [LARGE SCALE GENOMIC DNA]</scope>
    <source>
        <strain evidence="2">CGMCC 1.10832</strain>
    </source>
</reference>
<organism evidence="1 2">
    <name type="scientific">Marivirga lumbricoides</name>
    <dbReference type="NCBI Taxonomy" id="1046115"/>
    <lineage>
        <taxon>Bacteria</taxon>
        <taxon>Pseudomonadati</taxon>
        <taxon>Bacteroidota</taxon>
        <taxon>Cytophagia</taxon>
        <taxon>Cytophagales</taxon>
        <taxon>Marivirgaceae</taxon>
        <taxon>Marivirga</taxon>
    </lineage>
</organism>
<proteinExistence type="predicted"/>